<organism evidence="1 2">
    <name type="scientific">Streptomyces hyderabadensis</name>
    <dbReference type="NCBI Taxonomy" id="598549"/>
    <lineage>
        <taxon>Bacteria</taxon>
        <taxon>Bacillati</taxon>
        <taxon>Actinomycetota</taxon>
        <taxon>Actinomycetes</taxon>
        <taxon>Kitasatosporales</taxon>
        <taxon>Streptomycetaceae</taxon>
        <taxon>Streptomyces</taxon>
    </lineage>
</organism>
<keyword evidence="2" id="KW-1185">Reference proteome</keyword>
<evidence type="ECO:0000313" key="2">
    <source>
        <dbReference type="Proteomes" id="UP001500610"/>
    </source>
</evidence>
<sequence>MFERRPNGAADRDLAEEVSTMAVTVTGAARIQESIESTSAAAG</sequence>
<proteinExistence type="predicted"/>
<dbReference type="EMBL" id="BAABIV010000001">
    <property type="protein sequence ID" value="GAA4969622.1"/>
    <property type="molecule type" value="Genomic_DNA"/>
</dbReference>
<protein>
    <submittedName>
        <fullName evidence="1">Uncharacterized protein</fullName>
    </submittedName>
</protein>
<reference evidence="2" key="1">
    <citation type="journal article" date="2019" name="Int. J. Syst. Evol. Microbiol.">
        <title>The Global Catalogue of Microorganisms (GCM) 10K type strain sequencing project: providing services to taxonomists for standard genome sequencing and annotation.</title>
        <authorList>
            <consortium name="The Broad Institute Genomics Platform"/>
            <consortium name="The Broad Institute Genome Sequencing Center for Infectious Disease"/>
            <person name="Wu L."/>
            <person name="Ma J."/>
        </authorList>
    </citation>
    <scope>NUCLEOTIDE SEQUENCE [LARGE SCALE GENOMIC DNA]</scope>
    <source>
        <strain evidence="2">JCM 17657</strain>
    </source>
</reference>
<evidence type="ECO:0000313" key="1">
    <source>
        <dbReference type="EMBL" id="GAA4969622.1"/>
    </source>
</evidence>
<dbReference type="Proteomes" id="UP001500610">
    <property type="component" value="Unassembled WGS sequence"/>
</dbReference>
<name>A0ABP9HFG9_9ACTN</name>
<gene>
    <name evidence="1" type="ORF">GCM10023257_01540</name>
</gene>
<comment type="caution">
    <text evidence="1">The sequence shown here is derived from an EMBL/GenBank/DDBJ whole genome shotgun (WGS) entry which is preliminary data.</text>
</comment>
<accession>A0ABP9HFG9</accession>